<evidence type="ECO:0000256" key="3">
    <source>
        <dbReference type="ARBA" id="ARBA00022777"/>
    </source>
</evidence>
<evidence type="ECO:0000256" key="2">
    <source>
        <dbReference type="ARBA" id="ARBA00022741"/>
    </source>
</evidence>
<dbReference type="InterPro" id="IPR050187">
    <property type="entry name" value="Lipid_Phosphate_FormReg"/>
</dbReference>
<keyword evidence="1" id="KW-0808">Transferase</keyword>
<evidence type="ECO:0000256" key="1">
    <source>
        <dbReference type="ARBA" id="ARBA00022679"/>
    </source>
</evidence>
<sequence length="477" mass="51898">MSLRVRNKRDGTIITITIGEHGLSVRTSLAVASKKQRGCTSCLSRAGSYDEIEKGEAADLHIDYSDVANCALENGKDVILSFIVAEQDYNLLSVCGEVEGGADDSLHALIQQIRSQARLTNGRKLKVLVNPVGGTGRAVEHYNRIVAPILAASGCVVNMQILEYKGHAFDIARTLELSWDAVVCVSGDGIPHEVWNGFLHHSDAAKAFSIPLCPIPGGSGNGISVCVLGADHGLNLSVAALNAAKGGAMPLDLMSIWQGGKRTISYLTQAAGLMAAIDVDTESLRWMGDTRFTVGYIRSLIKNKPCDCEIYIKVAEDDKAAMVERLREKSMSQSTPATHQTENTNIPPVRFTEPESDWVKISGDVWYMYAGKVPYVSRTFKQFPVAVNDDGCIDVAVQMNVSRKHKLTAMDGADRGAMFYDDSLRYYKATAYHFIPGNDGGRLATDGEQLPVLPFTVEVMPSLGRLVSPYNTWNSQF</sequence>
<feature type="compositionally biased region" description="Polar residues" evidence="5">
    <location>
        <begin position="331"/>
        <end position="346"/>
    </location>
</feature>
<dbReference type="PROSITE" id="PS50146">
    <property type="entry name" value="DAGK"/>
    <property type="match status" value="1"/>
</dbReference>
<keyword evidence="2" id="KW-0547">Nucleotide-binding</keyword>
<evidence type="ECO:0000256" key="5">
    <source>
        <dbReference type="SAM" id="MobiDB-lite"/>
    </source>
</evidence>
<evidence type="ECO:0000313" key="8">
    <source>
        <dbReference type="Proteomes" id="UP000310189"/>
    </source>
</evidence>
<dbReference type="InterPro" id="IPR016064">
    <property type="entry name" value="NAD/diacylglycerol_kinase_sf"/>
</dbReference>
<dbReference type="InterPro" id="IPR001206">
    <property type="entry name" value="Diacylglycerol_kinase_cat_dom"/>
</dbReference>
<evidence type="ECO:0000259" key="6">
    <source>
        <dbReference type="PROSITE" id="PS50146"/>
    </source>
</evidence>
<dbReference type="Pfam" id="PF19279">
    <property type="entry name" value="YegS_C"/>
    <property type="match status" value="1"/>
</dbReference>
<dbReference type="Pfam" id="PF00781">
    <property type="entry name" value="DAGK_cat"/>
    <property type="match status" value="1"/>
</dbReference>
<dbReference type="SMART" id="SM00046">
    <property type="entry name" value="DAGKc"/>
    <property type="match status" value="1"/>
</dbReference>
<feature type="domain" description="DAGKc" evidence="6">
    <location>
        <begin position="120"/>
        <end position="260"/>
    </location>
</feature>
<name>A0A4T0FBR3_9BASI</name>
<organism evidence="7 8">
    <name type="scientific">Wallemia hederae</name>
    <dbReference type="NCBI Taxonomy" id="1540922"/>
    <lineage>
        <taxon>Eukaryota</taxon>
        <taxon>Fungi</taxon>
        <taxon>Dikarya</taxon>
        <taxon>Basidiomycota</taxon>
        <taxon>Wallemiomycotina</taxon>
        <taxon>Wallemiomycetes</taxon>
        <taxon>Wallemiales</taxon>
        <taxon>Wallemiaceae</taxon>
        <taxon>Wallemia</taxon>
    </lineage>
</organism>
<proteinExistence type="predicted"/>
<evidence type="ECO:0000313" key="7">
    <source>
        <dbReference type="EMBL" id="TIA85199.1"/>
    </source>
</evidence>
<dbReference type="SUPFAM" id="SSF111331">
    <property type="entry name" value="NAD kinase/diacylglycerol kinase-like"/>
    <property type="match status" value="1"/>
</dbReference>
<comment type="caution">
    <text evidence="7">The sequence shown here is derived from an EMBL/GenBank/DDBJ whole genome shotgun (WGS) entry which is preliminary data.</text>
</comment>
<dbReference type="Gene3D" id="3.40.50.10330">
    <property type="entry name" value="Probable inorganic polyphosphate/atp-NAD kinase, domain 1"/>
    <property type="match status" value="1"/>
</dbReference>
<accession>A0A4T0FBR3</accession>
<dbReference type="GO" id="GO:0005737">
    <property type="term" value="C:cytoplasm"/>
    <property type="evidence" value="ECO:0007669"/>
    <property type="project" value="TreeGrafter"/>
</dbReference>
<keyword evidence="3" id="KW-0418">Kinase</keyword>
<dbReference type="GO" id="GO:0016020">
    <property type="term" value="C:membrane"/>
    <property type="evidence" value="ECO:0007669"/>
    <property type="project" value="TreeGrafter"/>
</dbReference>
<dbReference type="Gene3D" id="2.60.200.40">
    <property type="match status" value="1"/>
</dbReference>
<protein>
    <recommendedName>
        <fullName evidence="6">DAGKc domain-containing protein</fullName>
    </recommendedName>
</protein>
<dbReference type="InterPro" id="IPR045540">
    <property type="entry name" value="YegS/DAGK_C"/>
</dbReference>
<dbReference type="AlphaFoldDB" id="A0A4T0FBR3"/>
<dbReference type="EMBL" id="SPNW01000119">
    <property type="protein sequence ID" value="TIA85199.1"/>
    <property type="molecule type" value="Genomic_DNA"/>
</dbReference>
<keyword evidence="4" id="KW-0067">ATP-binding</keyword>
<keyword evidence="8" id="KW-1185">Reference proteome</keyword>
<dbReference type="GO" id="GO:0001727">
    <property type="term" value="F:lipid kinase activity"/>
    <property type="evidence" value="ECO:0007669"/>
    <property type="project" value="TreeGrafter"/>
</dbReference>
<dbReference type="InterPro" id="IPR017438">
    <property type="entry name" value="ATP-NAD_kinase_N"/>
</dbReference>
<dbReference type="OrthoDB" id="3853857at2759"/>
<dbReference type="Proteomes" id="UP000310189">
    <property type="component" value="Unassembled WGS sequence"/>
</dbReference>
<dbReference type="PANTHER" id="PTHR12358">
    <property type="entry name" value="SPHINGOSINE KINASE"/>
    <property type="match status" value="1"/>
</dbReference>
<dbReference type="GO" id="GO:0046512">
    <property type="term" value="P:sphingosine biosynthetic process"/>
    <property type="evidence" value="ECO:0007669"/>
    <property type="project" value="TreeGrafter"/>
</dbReference>
<evidence type="ECO:0000256" key="4">
    <source>
        <dbReference type="ARBA" id="ARBA00022840"/>
    </source>
</evidence>
<dbReference type="GO" id="GO:0005524">
    <property type="term" value="F:ATP binding"/>
    <property type="evidence" value="ECO:0007669"/>
    <property type="project" value="UniProtKB-KW"/>
</dbReference>
<feature type="region of interest" description="Disordered" evidence="5">
    <location>
        <begin position="329"/>
        <end position="349"/>
    </location>
</feature>
<reference evidence="7 8" key="1">
    <citation type="submission" date="2019-03" db="EMBL/GenBank/DDBJ databases">
        <title>Sequencing 23 genomes of Wallemia ichthyophaga.</title>
        <authorList>
            <person name="Gostincar C."/>
        </authorList>
    </citation>
    <scope>NUCLEOTIDE SEQUENCE [LARGE SCALE GENOMIC DNA]</scope>
    <source>
        <strain evidence="7 8">EXF-5753</strain>
    </source>
</reference>
<gene>
    <name evidence="7" type="ORF">E3P99_04051</name>
</gene>
<dbReference type="PANTHER" id="PTHR12358:SF31">
    <property type="entry name" value="ACYLGLYCEROL KINASE, MITOCHONDRIAL"/>
    <property type="match status" value="1"/>
</dbReference>